<evidence type="ECO:0000256" key="3">
    <source>
        <dbReference type="ARBA" id="ARBA00012417"/>
    </source>
</evidence>
<keyword evidence="12" id="KW-0234">DNA repair</keyword>
<dbReference type="GO" id="GO:0006281">
    <property type="term" value="P:DNA repair"/>
    <property type="evidence" value="ECO:0007669"/>
    <property type="project" value="UniProtKB-KW"/>
</dbReference>
<feature type="domain" description="Polymerase/histidinol phosphatase N-terminal" evidence="14">
    <location>
        <begin position="4"/>
        <end position="71"/>
    </location>
</feature>
<dbReference type="CDD" id="cd04485">
    <property type="entry name" value="DnaE_OBF"/>
    <property type="match status" value="1"/>
</dbReference>
<comment type="subcellular location">
    <subcellularLocation>
        <location evidence="1">Cytoplasm</location>
    </subcellularLocation>
</comment>
<dbReference type="Pfam" id="PF14579">
    <property type="entry name" value="HHH_6"/>
    <property type="match status" value="1"/>
</dbReference>
<organism evidence="15 16">
    <name type="scientific">Candidatus Cryosericum terrychapinii</name>
    <dbReference type="NCBI Taxonomy" id="2290919"/>
    <lineage>
        <taxon>Bacteria</taxon>
        <taxon>Pseudomonadati</taxon>
        <taxon>Caldisericota/Cryosericota group</taxon>
        <taxon>Candidatus Cryosericota</taxon>
        <taxon>Candidatus Cryosericia</taxon>
        <taxon>Candidatus Cryosericales</taxon>
        <taxon>Candidatus Cryosericaceae</taxon>
        <taxon>Candidatus Cryosericum</taxon>
    </lineage>
</organism>
<comment type="similarity">
    <text evidence="2">Belongs to the DNA polymerase type-C family. DnaE2 subfamily.</text>
</comment>
<keyword evidence="8" id="KW-0548">Nucleotidyltransferase</keyword>
<dbReference type="InterPro" id="IPR004013">
    <property type="entry name" value="PHP_dom"/>
</dbReference>
<dbReference type="Gene3D" id="1.10.10.1600">
    <property type="entry name" value="Bacterial DNA polymerase III alpha subunit, thumb domain"/>
    <property type="match status" value="1"/>
</dbReference>
<evidence type="ECO:0000313" key="16">
    <source>
        <dbReference type="Proteomes" id="UP000266328"/>
    </source>
</evidence>
<dbReference type="RefSeq" id="WP_119089404.1">
    <property type="nucleotide sequence ID" value="NZ_QXIS01000033.1"/>
</dbReference>
<proteinExistence type="inferred from homology"/>
<evidence type="ECO:0000259" key="14">
    <source>
        <dbReference type="SMART" id="SM00481"/>
    </source>
</evidence>
<dbReference type="AlphaFoldDB" id="A0A398CU71"/>
<dbReference type="NCBIfam" id="TIGR00594">
    <property type="entry name" value="polc"/>
    <property type="match status" value="1"/>
</dbReference>
<keyword evidence="11" id="KW-0239">DNA-directed DNA polymerase</keyword>
<dbReference type="InterPro" id="IPR011708">
    <property type="entry name" value="DNA_pol3_alpha_NTPase_dom"/>
</dbReference>
<dbReference type="GO" id="GO:0003676">
    <property type="term" value="F:nucleic acid binding"/>
    <property type="evidence" value="ECO:0007669"/>
    <property type="project" value="InterPro"/>
</dbReference>
<dbReference type="OrthoDB" id="9803237at2"/>
<evidence type="ECO:0000256" key="6">
    <source>
        <dbReference type="ARBA" id="ARBA00022490"/>
    </source>
</evidence>
<dbReference type="Gene3D" id="3.20.20.140">
    <property type="entry name" value="Metal-dependent hydrolases"/>
    <property type="match status" value="1"/>
</dbReference>
<evidence type="ECO:0000256" key="1">
    <source>
        <dbReference type="ARBA" id="ARBA00004496"/>
    </source>
</evidence>
<evidence type="ECO:0000256" key="11">
    <source>
        <dbReference type="ARBA" id="ARBA00022932"/>
    </source>
</evidence>
<dbReference type="SUPFAM" id="SSF89550">
    <property type="entry name" value="PHP domain-like"/>
    <property type="match status" value="1"/>
</dbReference>
<dbReference type="EMBL" id="QXIS01000033">
    <property type="protein sequence ID" value="RIE05660.1"/>
    <property type="molecule type" value="Genomic_DNA"/>
</dbReference>
<dbReference type="Pfam" id="PF01336">
    <property type="entry name" value="tRNA_anti-codon"/>
    <property type="match status" value="1"/>
</dbReference>
<dbReference type="GO" id="GO:0003887">
    <property type="term" value="F:DNA-directed DNA polymerase activity"/>
    <property type="evidence" value="ECO:0007669"/>
    <property type="project" value="UniProtKB-KW"/>
</dbReference>
<dbReference type="GO" id="GO:0005737">
    <property type="term" value="C:cytoplasm"/>
    <property type="evidence" value="ECO:0007669"/>
    <property type="project" value="UniProtKB-SubCell"/>
</dbReference>
<comment type="catalytic activity">
    <reaction evidence="13">
        <text>DNA(n) + a 2'-deoxyribonucleoside 5'-triphosphate = DNA(n+1) + diphosphate</text>
        <dbReference type="Rhea" id="RHEA:22508"/>
        <dbReference type="Rhea" id="RHEA-COMP:17339"/>
        <dbReference type="Rhea" id="RHEA-COMP:17340"/>
        <dbReference type="ChEBI" id="CHEBI:33019"/>
        <dbReference type="ChEBI" id="CHEBI:61560"/>
        <dbReference type="ChEBI" id="CHEBI:173112"/>
        <dbReference type="EC" id="2.7.7.7"/>
    </reaction>
</comment>
<evidence type="ECO:0000256" key="5">
    <source>
        <dbReference type="ARBA" id="ARBA00019114"/>
    </source>
</evidence>
<dbReference type="Pfam" id="PF02811">
    <property type="entry name" value="PHP"/>
    <property type="match status" value="1"/>
</dbReference>
<name>A0A398CU71_9BACT</name>
<keyword evidence="9" id="KW-0235">DNA replication</keyword>
<dbReference type="GO" id="GO:0006260">
    <property type="term" value="P:DNA replication"/>
    <property type="evidence" value="ECO:0007669"/>
    <property type="project" value="UniProtKB-KW"/>
</dbReference>
<keyword evidence="10" id="KW-0227">DNA damage</keyword>
<keyword evidence="16" id="KW-1185">Reference proteome</keyword>
<dbReference type="InterPro" id="IPR004805">
    <property type="entry name" value="DnaE2/DnaE/PolC"/>
</dbReference>
<protein>
    <recommendedName>
        <fullName evidence="5">DNA polymerase III subunit alpha</fullName>
        <ecNumber evidence="3">2.7.7.7</ecNumber>
    </recommendedName>
    <alternativeName>
        <fullName evidence="4">Error-prone DNA polymerase</fullName>
    </alternativeName>
</protein>
<dbReference type="PANTHER" id="PTHR32294">
    <property type="entry name" value="DNA POLYMERASE III SUBUNIT ALPHA"/>
    <property type="match status" value="1"/>
</dbReference>
<dbReference type="Pfam" id="PF17657">
    <property type="entry name" value="DNA_pol3_finger"/>
    <property type="match status" value="1"/>
</dbReference>
<sequence length="1032" mass="115400">MSFVHLHLHTGFSFHESPIRIEGLAQRSRELCYSSCAITDSNTLAGAIRFDHAVRSAGVTPVFGSELTLLSDEPDDYVVVLARDLEGYRNLCRLVTCAQAHGRAHPGLTLEQLAPYAGHLVALYGSPESLLYQSLSTRYPRKARRLLQEMRALFQNSLYLDVQNPMFADSTRLLYRMRQLSDETGVPACATGGVTHLHRVDAEVREMLLAIGSLEDVDARSRQSHVNAENWFRGADEMQELFADWPEALAASGHVAAECQVELPLDGFKTPSSVLTATRSLRDIVYTGAWEKYGIVTTAVEERIEHELSIIRHLHMDEYFLIVRDIIEIARRKGVAYSGRGSGTNSIICYCIDATQVDPIQCNLLFERFLNEGRKSLPDVDIDFDALRRDEVVSELFAVYGEDRVCRVANVNTYNIRGAFRDVGKALGYSKEEVDDATRLLPWYSHRRISEVIARLPELATFPYGSIERWISLAERIMGLPRTLSTHLAGLIIAPFPLTDLVPLEPSGTGYLMTQYDKDDVERLGLVKMDLLGLRTLSAAVDATAMVRAETGTDISLSTIPMDDQPTYRLLREARTLGVFQLESPGMRNLLLKLQPVCYTDIMANVSLFRPGPMAMNMDKLYLARRNGKVPMTFEDPRLEPVLKETYGVIVFQEQVLQVANTVADLSLSEADVLRRTMTEHTPKAELARFERIFLERAATKGTDPETAQRIYDQLKSFASYGFNKGHAASFGLLAYRTAYLKTHWPAQYTAGLLNAMPVGFYPPFILLDEARRCHVLIEKPLVTRSMIRTTAHGMTVRLGLNLFSTLSAKDAISIMTAREKRPFDSVIDFRDRTRANRRTLQRLVLAGAFDDLGTPVAVATDLGLDPDEIERIMNVSPHLQLRVILGEIAGIGYPVSASLAVLLDLATADVMDAPTPVQARAPALRSTQLRTWPHGSNVWVRGVVVRIQTPPTKSGKRVFFITLEDEDGMVEAVMFEDAQRRYAAALKQNRMMRLYGELQNTEGSPTVLVKRLEGLRFIPGVEEVPLGRECA</sequence>
<dbReference type="InterPro" id="IPR003141">
    <property type="entry name" value="Pol/His_phosphatase_N"/>
</dbReference>
<keyword evidence="7" id="KW-0808">Transferase</keyword>
<dbReference type="PANTHER" id="PTHR32294:SF4">
    <property type="entry name" value="ERROR-PRONE DNA POLYMERASE"/>
    <property type="match status" value="1"/>
</dbReference>
<reference evidence="15 16" key="1">
    <citation type="submission" date="2018-09" db="EMBL/GenBank/DDBJ databases">
        <title>Discovery and Ecogenomic Context for Candidatus Cryosericales, a Global Caldiserica Order Active in Thawing Permafrost.</title>
        <authorList>
            <person name="Martinez M.A."/>
            <person name="Woodcroft B.J."/>
            <person name="Ignacio Espinoza J.C."/>
            <person name="Zayed A."/>
            <person name="Singleton C.M."/>
            <person name="Boyd J."/>
            <person name="Li Y.-F."/>
            <person name="Purvine S."/>
            <person name="Maughan H."/>
            <person name="Hodgkins S.B."/>
            <person name="Anderson D."/>
            <person name="Sederholm M."/>
            <person name="Temperton B."/>
            <person name="Saleska S.R."/>
            <person name="Tyson G.W."/>
            <person name="Rich V.I."/>
        </authorList>
    </citation>
    <scope>NUCLEOTIDE SEQUENCE [LARGE SCALE GENOMIC DNA]</scope>
    <source>
        <strain evidence="15 16">SMC7</strain>
    </source>
</reference>
<evidence type="ECO:0000256" key="8">
    <source>
        <dbReference type="ARBA" id="ARBA00022695"/>
    </source>
</evidence>
<gene>
    <name evidence="15" type="ORF">SMC7_05770</name>
</gene>
<dbReference type="InterPro" id="IPR041931">
    <property type="entry name" value="DNA_pol3_alpha_thumb_dom"/>
</dbReference>
<dbReference type="GO" id="GO:0008408">
    <property type="term" value="F:3'-5' exonuclease activity"/>
    <property type="evidence" value="ECO:0007669"/>
    <property type="project" value="InterPro"/>
</dbReference>
<evidence type="ECO:0000256" key="9">
    <source>
        <dbReference type="ARBA" id="ARBA00022705"/>
    </source>
</evidence>
<dbReference type="InterPro" id="IPR004365">
    <property type="entry name" value="NA-bd_OB_tRNA"/>
</dbReference>
<dbReference type="InterPro" id="IPR012340">
    <property type="entry name" value="NA-bd_OB-fold"/>
</dbReference>
<comment type="caution">
    <text evidence="15">The sequence shown here is derived from an EMBL/GenBank/DDBJ whole genome shotgun (WGS) entry which is preliminary data.</text>
</comment>
<dbReference type="Gene3D" id="1.10.150.870">
    <property type="match status" value="1"/>
</dbReference>
<dbReference type="Proteomes" id="UP000266328">
    <property type="component" value="Unassembled WGS sequence"/>
</dbReference>
<evidence type="ECO:0000256" key="10">
    <source>
        <dbReference type="ARBA" id="ARBA00022763"/>
    </source>
</evidence>
<keyword evidence="6" id="KW-0963">Cytoplasm</keyword>
<evidence type="ECO:0000256" key="13">
    <source>
        <dbReference type="ARBA" id="ARBA00049244"/>
    </source>
</evidence>
<dbReference type="EC" id="2.7.7.7" evidence="3"/>
<dbReference type="InterPro" id="IPR040982">
    <property type="entry name" value="DNA_pol3_finger"/>
</dbReference>
<evidence type="ECO:0000313" key="15">
    <source>
        <dbReference type="EMBL" id="RIE05660.1"/>
    </source>
</evidence>
<dbReference type="SMART" id="SM00481">
    <property type="entry name" value="POLIIIAc"/>
    <property type="match status" value="1"/>
</dbReference>
<evidence type="ECO:0000256" key="4">
    <source>
        <dbReference type="ARBA" id="ARBA00017273"/>
    </source>
</evidence>
<accession>A0A398CU71</accession>
<dbReference type="InterPro" id="IPR016195">
    <property type="entry name" value="Pol/histidinol_Pase-like"/>
</dbReference>
<dbReference type="Gene3D" id="2.40.50.140">
    <property type="entry name" value="Nucleic acid-binding proteins"/>
    <property type="match status" value="1"/>
</dbReference>
<evidence type="ECO:0000256" key="2">
    <source>
        <dbReference type="ARBA" id="ARBA00007391"/>
    </source>
</evidence>
<evidence type="ECO:0000256" key="12">
    <source>
        <dbReference type="ARBA" id="ARBA00023204"/>
    </source>
</evidence>
<dbReference type="Pfam" id="PF07733">
    <property type="entry name" value="DNA_pol3_alpha"/>
    <property type="match status" value="1"/>
</dbReference>
<dbReference type="InterPro" id="IPR029460">
    <property type="entry name" value="DNAPol_HHH"/>
</dbReference>
<evidence type="ECO:0000256" key="7">
    <source>
        <dbReference type="ARBA" id="ARBA00022679"/>
    </source>
</evidence>